<organism evidence="1 2">
    <name type="scientific">Solanum commersonii</name>
    <name type="common">Commerson's wild potato</name>
    <name type="synonym">Commerson's nightshade</name>
    <dbReference type="NCBI Taxonomy" id="4109"/>
    <lineage>
        <taxon>Eukaryota</taxon>
        <taxon>Viridiplantae</taxon>
        <taxon>Streptophyta</taxon>
        <taxon>Embryophyta</taxon>
        <taxon>Tracheophyta</taxon>
        <taxon>Spermatophyta</taxon>
        <taxon>Magnoliopsida</taxon>
        <taxon>eudicotyledons</taxon>
        <taxon>Gunneridae</taxon>
        <taxon>Pentapetalae</taxon>
        <taxon>asterids</taxon>
        <taxon>lamiids</taxon>
        <taxon>Solanales</taxon>
        <taxon>Solanaceae</taxon>
        <taxon>Solanoideae</taxon>
        <taxon>Solaneae</taxon>
        <taxon>Solanum</taxon>
    </lineage>
</organism>
<gene>
    <name evidence="1" type="ORF">H5410_030014</name>
</gene>
<name>A0A9J5YHD8_SOLCO</name>
<dbReference type="AlphaFoldDB" id="A0A9J5YHD8"/>
<dbReference type="OrthoDB" id="1748960at2759"/>
<evidence type="ECO:0000313" key="1">
    <source>
        <dbReference type="EMBL" id="KAG5598644.1"/>
    </source>
</evidence>
<evidence type="ECO:0000313" key="2">
    <source>
        <dbReference type="Proteomes" id="UP000824120"/>
    </source>
</evidence>
<protein>
    <submittedName>
        <fullName evidence="1">Uncharacterized protein</fullName>
    </submittedName>
</protein>
<comment type="caution">
    <text evidence="1">The sequence shown here is derived from an EMBL/GenBank/DDBJ whole genome shotgun (WGS) entry which is preliminary data.</text>
</comment>
<dbReference type="EMBL" id="JACXVP010000006">
    <property type="protein sequence ID" value="KAG5598644.1"/>
    <property type="molecule type" value="Genomic_DNA"/>
</dbReference>
<dbReference type="Proteomes" id="UP000824120">
    <property type="component" value="Chromosome 6"/>
</dbReference>
<sequence length="74" mass="8886">MSWKEIEWGRLYRLTVAVAIYYIWNERNNRIFKMKCRSPQAITRMVIQEIHVQASGMTKLVGYLRRFNFYPGGV</sequence>
<reference evidence="1 2" key="1">
    <citation type="submission" date="2020-09" db="EMBL/GenBank/DDBJ databases">
        <title>De no assembly of potato wild relative species, Solanum commersonii.</title>
        <authorList>
            <person name="Cho K."/>
        </authorList>
    </citation>
    <scope>NUCLEOTIDE SEQUENCE [LARGE SCALE GENOMIC DNA]</scope>
    <source>
        <strain evidence="1">LZ3.2</strain>
        <tissue evidence="1">Leaf</tissue>
    </source>
</reference>
<accession>A0A9J5YHD8</accession>
<proteinExistence type="predicted"/>
<keyword evidence="2" id="KW-1185">Reference proteome</keyword>